<proteinExistence type="predicted"/>
<accession>A0A814F1K5</accession>
<gene>
    <name evidence="2" type="ORF">EDS130_LOCUS13809</name>
</gene>
<evidence type="ECO:0000313" key="2">
    <source>
        <dbReference type="EMBL" id="CAF0979764.1"/>
    </source>
</evidence>
<comment type="caution">
    <text evidence="2">The sequence shown here is derived from an EMBL/GenBank/DDBJ whole genome shotgun (WGS) entry which is preliminary data.</text>
</comment>
<protein>
    <submittedName>
        <fullName evidence="2">Uncharacterized protein</fullName>
    </submittedName>
</protein>
<organism evidence="2 3">
    <name type="scientific">Adineta ricciae</name>
    <name type="common">Rotifer</name>
    <dbReference type="NCBI Taxonomy" id="249248"/>
    <lineage>
        <taxon>Eukaryota</taxon>
        <taxon>Metazoa</taxon>
        <taxon>Spiralia</taxon>
        <taxon>Gnathifera</taxon>
        <taxon>Rotifera</taxon>
        <taxon>Eurotatoria</taxon>
        <taxon>Bdelloidea</taxon>
        <taxon>Adinetida</taxon>
        <taxon>Adinetidae</taxon>
        <taxon>Adineta</taxon>
    </lineage>
</organism>
<sequence>MCDTDEDDDLSSSREKKIERQKKDGIYCWQVSTGVYVSRSSPSSSSSNKCQYYFAFDQIQIISSNKKTIRLNSN</sequence>
<dbReference type="EMBL" id="CAJNOJ010000055">
    <property type="protein sequence ID" value="CAF0979764.1"/>
    <property type="molecule type" value="Genomic_DNA"/>
</dbReference>
<name>A0A814F1K5_ADIRI</name>
<reference evidence="2" key="1">
    <citation type="submission" date="2021-02" db="EMBL/GenBank/DDBJ databases">
        <authorList>
            <person name="Nowell W R."/>
        </authorList>
    </citation>
    <scope>NUCLEOTIDE SEQUENCE</scope>
</reference>
<evidence type="ECO:0000256" key="1">
    <source>
        <dbReference type="SAM" id="MobiDB-lite"/>
    </source>
</evidence>
<evidence type="ECO:0000313" key="3">
    <source>
        <dbReference type="Proteomes" id="UP000663852"/>
    </source>
</evidence>
<feature type="compositionally biased region" description="Acidic residues" evidence="1">
    <location>
        <begin position="1"/>
        <end position="10"/>
    </location>
</feature>
<feature type="region of interest" description="Disordered" evidence="1">
    <location>
        <begin position="1"/>
        <end position="21"/>
    </location>
</feature>
<dbReference type="Proteomes" id="UP000663852">
    <property type="component" value="Unassembled WGS sequence"/>
</dbReference>
<dbReference type="AlphaFoldDB" id="A0A814F1K5"/>
<feature type="compositionally biased region" description="Basic and acidic residues" evidence="1">
    <location>
        <begin position="11"/>
        <end position="21"/>
    </location>
</feature>